<feature type="transmembrane region" description="Helical" evidence="1">
    <location>
        <begin position="29"/>
        <end position="45"/>
    </location>
</feature>
<dbReference type="Proteomes" id="UP000628854">
    <property type="component" value="Unassembled WGS sequence"/>
</dbReference>
<evidence type="ECO:0000313" key="2">
    <source>
        <dbReference type="EMBL" id="GGB69688.1"/>
    </source>
</evidence>
<keyword evidence="3" id="KW-1185">Reference proteome</keyword>
<keyword evidence="1" id="KW-1133">Transmembrane helix</keyword>
<dbReference type="RefSeq" id="WP_188657421.1">
    <property type="nucleotide sequence ID" value="NZ_BMKF01000002.1"/>
</dbReference>
<proteinExistence type="predicted"/>
<reference evidence="3" key="1">
    <citation type="journal article" date="2019" name="Int. J. Syst. Evol. Microbiol.">
        <title>The Global Catalogue of Microorganisms (GCM) 10K type strain sequencing project: providing services to taxonomists for standard genome sequencing and annotation.</title>
        <authorList>
            <consortium name="The Broad Institute Genomics Platform"/>
            <consortium name="The Broad Institute Genome Sequencing Center for Infectious Disease"/>
            <person name="Wu L."/>
            <person name="Ma J."/>
        </authorList>
    </citation>
    <scope>NUCLEOTIDE SEQUENCE [LARGE SCALE GENOMIC DNA]</scope>
    <source>
        <strain evidence="3">CGMCC 1.15928</strain>
    </source>
</reference>
<comment type="caution">
    <text evidence="2">The sequence shown here is derived from an EMBL/GenBank/DDBJ whole genome shotgun (WGS) entry which is preliminary data.</text>
</comment>
<keyword evidence="1" id="KW-0812">Transmembrane</keyword>
<keyword evidence="1" id="KW-0472">Membrane</keyword>
<evidence type="ECO:0000313" key="3">
    <source>
        <dbReference type="Proteomes" id="UP000628854"/>
    </source>
</evidence>
<protein>
    <submittedName>
        <fullName evidence="2">Uncharacterized protein</fullName>
    </submittedName>
</protein>
<name>A0ABQ1JKY4_9PROT</name>
<dbReference type="EMBL" id="BMKF01000002">
    <property type="protein sequence ID" value="GGB69688.1"/>
    <property type="molecule type" value="Genomic_DNA"/>
</dbReference>
<accession>A0ABQ1JKY4</accession>
<sequence length="46" mass="5367">MTDHRYDTRYQEAREGSGKFGRWLASRPAECWMFFAAGVFLGGLFF</sequence>
<gene>
    <name evidence="2" type="ORF">GCM10011503_17920</name>
</gene>
<organism evidence="2 3">
    <name type="scientific">Henriciella pelagia</name>
    <dbReference type="NCBI Taxonomy" id="1977912"/>
    <lineage>
        <taxon>Bacteria</taxon>
        <taxon>Pseudomonadati</taxon>
        <taxon>Pseudomonadota</taxon>
        <taxon>Alphaproteobacteria</taxon>
        <taxon>Hyphomonadales</taxon>
        <taxon>Hyphomonadaceae</taxon>
        <taxon>Henriciella</taxon>
    </lineage>
</organism>
<evidence type="ECO:0000256" key="1">
    <source>
        <dbReference type="SAM" id="Phobius"/>
    </source>
</evidence>